<dbReference type="Pfam" id="PF04784">
    <property type="entry name" value="DUF547"/>
    <property type="match status" value="1"/>
</dbReference>
<evidence type="ECO:0000256" key="1">
    <source>
        <dbReference type="SAM" id="SignalP"/>
    </source>
</evidence>
<accession>A0A9W6NFK9</accession>
<dbReference type="PANTHER" id="PTHR46361">
    <property type="entry name" value="ELECTRON CARRIER/ PROTEIN DISULFIDE OXIDOREDUCTASE"/>
    <property type="match status" value="1"/>
</dbReference>
<dbReference type="InterPro" id="IPR006869">
    <property type="entry name" value="DUF547"/>
</dbReference>
<feature type="signal peptide" evidence="1">
    <location>
        <begin position="1"/>
        <end position="21"/>
    </location>
</feature>
<reference evidence="3" key="2">
    <citation type="submission" date="2023-01" db="EMBL/GenBank/DDBJ databases">
        <authorList>
            <person name="Sun Q."/>
            <person name="Evtushenko L."/>
        </authorList>
    </citation>
    <scope>NUCLEOTIDE SEQUENCE</scope>
    <source>
        <strain evidence="3">VKM B-2935</strain>
    </source>
</reference>
<keyword evidence="1" id="KW-0732">Signal</keyword>
<gene>
    <name evidence="3" type="ORF">GCM10017655_28760</name>
</gene>
<protein>
    <submittedName>
        <fullName evidence="3">DUF547 domain-containing protein</fullName>
    </submittedName>
</protein>
<dbReference type="Proteomes" id="UP001143328">
    <property type="component" value="Unassembled WGS sequence"/>
</dbReference>
<dbReference type="RefSeq" id="WP_271196000.1">
    <property type="nucleotide sequence ID" value="NZ_BSFN01000007.1"/>
</dbReference>
<evidence type="ECO:0000313" key="3">
    <source>
        <dbReference type="EMBL" id="GLK89814.1"/>
    </source>
</evidence>
<keyword evidence="4" id="KW-1185">Reference proteome</keyword>
<dbReference type="AlphaFoldDB" id="A0A9W6NFK9"/>
<dbReference type="PANTHER" id="PTHR46361:SF3">
    <property type="entry name" value="ELECTRON CARRIER_ PROTEIN DISULFIDE OXIDOREDUCTASE"/>
    <property type="match status" value="1"/>
</dbReference>
<organism evidence="3 4">
    <name type="scientific">Pseudomonas turukhanskensis</name>
    <dbReference type="NCBI Taxonomy" id="1806536"/>
    <lineage>
        <taxon>Bacteria</taxon>
        <taxon>Pseudomonadati</taxon>
        <taxon>Pseudomonadota</taxon>
        <taxon>Gammaproteobacteria</taxon>
        <taxon>Pseudomonadales</taxon>
        <taxon>Pseudomonadaceae</taxon>
        <taxon>Pseudomonas</taxon>
    </lineage>
</organism>
<feature type="domain" description="DUF547" evidence="2">
    <location>
        <begin position="92"/>
        <end position="203"/>
    </location>
</feature>
<proteinExistence type="predicted"/>
<evidence type="ECO:0000313" key="4">
    <source>
        <dbReference type="Proteomes" id="UP001143328"/>
    </source>
</evidence>
<comment type="caution">
    <text evidence="3">The sequence shown here is derived from an EMBL/GenBank/DDBJ whole genome shotgun (WGS) entry which is preliminary data.</text>
</comment>
<sequence length="269" mass="31173">MRRLRTFIVIASLLFAGFAQAAPSAEPWDIWNASDESRAAHIDHSAWQELLNRYLKVSPKDGIARFDYAHVDSVHRRLLDVYIDQLSDLDPRQFTRAEQFAYWVNLYNALVTQLVLKKYPVDSITSLGAWYQFGPWDKKVTEVAGHKLTLNDIQHRILRPIWRDPRVFYVLNCASLGCPNLPAFTLSAKNTEQQLADGARAYINDPRGVAFEDNQLVLSRIYDWYADDFGGEKGVRRHLLDHAEPALAQKLKRFDGKVRYRFSWDLNKY</sequence>
<feature type="chain" id="PRO_5040948385" evidence="1">
    <location>
        <begin position="22"/>
        <end position="269"/>
    </location>
</feature>
<dbReference type="EMBL" id="BSFN01000007">
    <property type="protein sequence ID" value="GLK89814.1"/>
    <property type="molecule type" value="Genomic_DNA"/>
</dbReference>
<name>A0A9W6NFK9_9PSED</name>
<reference evidence="3" key="1">
    <citation type="journal article" date="2014" name="Int. J. Syst. Evol. Microbiol.">
        <title>Complete genome sequence of Corynebacterium casei LMG S-19264T (=DSM 44701T), isolated from a smear-ripened cheese.</title>
        <authorList>
            <consortium name="US DOE Joint Genome Institute (JGI-PGF)"/>
            <person name="Walter F."/>
            <person name="Albersmeier A."/>
            <person name="Kalinowski J."/>
            <person name="Ruckert C."/>
        </authorList>
    </citation>
    <scope>NUCLEOTIDE SEQUENCE</scope>
    <source>
        <strain evidence="3">VKM B-2935</strain>
    </source>
</reference>
<evidence type="ECO:0000259" key="2">
    <source>
        <dbReference type="Pfam" id="PF04784"/>
    </source>
</evidence>